<keyword evidence="5 6" id="KW-0472">Membrane</keyword>
<feature type="transmembrane region" description="Helical" evidence="6">
    <location>
        <begin position="122"/>
        <end position="150"/>
    </location>
</feature>
<gene>
    <name evidence="8" type="ORF">GHO37_25615</name>
    <name evidence="9" type="ORF">GHO39_10990</name>
</gene>
<evidence type="ECO:0000256" key="4">
    <source>
        <dbReference type="ARBA" id="ARBA00022989"/>
    </source>
</evidence>
<keyword evidence="2" id="KW-1003">Cell membrane</keyword>
<comment type="caution">
    <text evidence="9">The sequence shown here is derived from an EMBL/GenBank/DDBJ whole genome shotgun (WGS) entry which is preliminary data.</text>
</comment>
<keyword evidence="3 6" id="KW-0812">Transmembrane</keyword>
<evidence type="ECO:0000256" key="2">
    <source>
        <dbReference type="ARBA" id="ARBA00022475"/>
    </source>
</evidence>
<evidence type="ECO:0000313" key="10">
    <source>
        <dbReference type="Proteomes" id="UP000447574"/>
    </source>
</evidence>
<evidence type="ECO:0000256" key="5">
    <source>
        <dbReference type="ARBA" id="ARBA00023136"/>
    </source>
</evidence>
<name>A0A7X1XDS8_9PSED</name>
<protein>
    <recommendedName>
        <fullName evidence="7">RDD domain-containing protein</fullName>
    </recommendedName>
</protein>
<feature type="domain" description="RDD" evidence="7">
    <location>
        <begin position="10"/>
        <end position="162"/>
    </location>
</feature>
<dbReference type="AlphaFoldDB" id="A0A7X1XDS8"/>
<dbReference type="InterPro" id="IPR051791">
    <property type="entry name" value="Pra-immunoreactive"/>
</dbReference>
<evidence type="ECO:0000256" key="3">
    <source>
        <dbReference type="ARBA" id="ARBA00022692"/>
    </source>
</evidence>
<dbReference type="PANTHER" id="PTHR36115">
    <property type="entry name" value="PROLINE-RICH ANTIGEN HOMOLOG-RELATED"/>
    <property type="match status" value="1"/>
</dbReference>
<dbReference type="Proteomes" id="UP000447574">
    <property type="component" value="Unassembled WGS sequence"/>
</dbReference>
<evidence type="ECO:0000313" key="9">
    <source>
        <dbReference type="EMBL" id="MQT89657.1"/>
    </source>
</evidence>
<dbReference type="Proteomes" id="UP000489190">
    <property type="component" value="Unassembled WGS sequence"/>
</dbReference>
<evidence type="ECO:0000256" key="1">
    <source>
        <dbReference type="ARBA" id="ARBA00004651"/>
    </source>
</evidence>
<dbReference type="RefSeq" id="WP_153328297.1">
    <property type="nucleotide sequence ID" value="NZ_JBQQLI010000031.1"/>
</dbReference>
<feature type="transmembrane region" description="Helical" evidence="6">
    <location>
        <begin position="60"/>
        <end position="80"/>
    </location>
</feature>
<reference evidence="10 11" key="1">
    <citation type="submission" date="2019-10" db="EMBL/GenBank/DDBJ databases">
        <title>Evaluation of single-gene subtyping targets for Pseudomonas.</title>
        <authorList>
            <person name="Reichler S.J."/>
            <person name="Orsi R.H."/>
            <person name="Wiedmann M."/>
            <person name="Martin N.H."/>
            <person name="Murphy S.I."/>
        </authorList>
    </citation>
    <scope>NUCLEOTIDE SEQUENCE [LARGE SCALE GENOMIC DNA]</scope>
    <source>
        <strain evidence="8 10">FSL R10-2932</strain>
        <strain evidence="9 11">FSL R10-3254</strain>
    </source>
</reference>
<dbReference type="Pfam" id="PF06271">
    <property type="entry name" value="RDD"/>
    <property type="match status" value="1"/>
</dbReference>
<dbReference type="EMBL" id="WIWF01000174">
    <property type="protein sequence ID" value="MQT77638.1"/>
    <property type="molecule type" value="Genomic_DNA"/>
</dbReference>
<evidence type="ECO:0000256" key="6">
    <source>
        <dbReference type="SAM" id="Phobius"/>
    </source>
</evidence>
<sequence length="175" mass="19251">MNILMNTLFVIRRLLATAIDGLLVIAFTLVLLAISALIAAHTFPAFAVPEGMPLRQWYEAIALGLAPYFVITVPLVWLLYEATLTKVWNGTTLGKLLVRIRTVSVAGNISFWQSSLRTTLKILSMCLLLSVANPYALVVVLVAFLALPVFTVKHQFLFDLMASTMVRNRSISTAG</sequence>
<evidence type="ECO:0000313" key="11">
    <source>
        <dbReference type="Proteomes" id="UP000489190"/>
    </source>
</evidence>
<accession>A0A7X1XDS8</accession>
<proteinExistence type="predicted"/>
<evidence type="ECO:0000259" key="7">
    <source>
        <dbReference type="Pfam" id="PF06271"/>
    </source>
</evidence>
<organism evidence="9 11">
    <name type="scientific">Pseudomonas helleri</name>
    <dbReference type="NCBI Taxonomy" id="1608996"/>
    <lineage>
        <taxon>Bacteria</taxon>
        <taxon>Pseudomonadati</taxon>
        <taxon>Pseudomonadota</taxon>
        <taxon>Gammaproteobacteria</taxon>
        <taxon>Pseudomonadales</taxon>
        <taxon>Pseudomonadaceae</taxon>
        <taxon>Pseudomonas</taxon>
    </lineage>
</organism>
<comment type="subcellular location">
    <subcellularLocation>
        <location evidence="1">Cell membrane</location>
        <topology evidence="1">Multi-pass membrane protein</topology>
    </subcellularLocation>
</comment>
<feature type="transmembrane region" description="Helical" evidence="6">
    <location>
        <begin position="21"/>
        <end position="40"/>
    </location>
</feature>
<dbReference type="GO" id="GO:0005886">
    <property type="term" value="C:plasma membrane"/>
    <property type="evidence" value="ECO:0007669"/>
    <property type="project" value="UniProtKB-SubCell"/>
</dbReference>
<evidence type="ECO:0000313" key="8">
    <source>
        <dbReference type="EMBL" id="MQT77638.1"/>
    </source>
</evidence>
<dbReference type="InterPro" id="IPR010432">
    <property type="entry name" value="RDD"/>
</dbReference>
<dbReference type="PANTHER" id="PTHR36115:SF6">
    <property type="entry name" value="PROLINE-RICH ANTIGEN HOMOLOG"/>
    <property type="match status" value="1"/>
</dbReference>
<keyword evidence="4 6" id="KW-1133">Transmembrane helix</keyword>
<dbReference type="EMBL" id="WIWI01000025">
    <property type="protein sequence ID" value="MQT89657.1"/>
    <property type="molecule type" value="Genomic_DNA"/>
</dbReference>